<feature type="compositionally biased region" description="Polar residues" evidence="1">
    <location>
        <begin position="95"/>
        <end position="151"/>
    </location>
</feature>
<dbReference type="Proteomes" id="UP001311232">
    <property type="component" value="Unassembled WGS sequence"/>
</dbReference>
<feature type="region of interest" description="Disordered" evidence="1">
    <location>
        <begin position="83"/>
        <end position="175"/>
    </location>
</feature>
<keyword evidence="3" id="KW-0732">Signal</keyword>
<proteinExistence type="predicted"/>
<feature type="chain" id="PRO_5043350755" evidence="3">
    <location>
        <begin position="19"/>
        <end position="249"/>
    </location>
</feature>
<dbReference type="AlphaFoldDB" id="A0AAV9R550"/>
<reference evidence="4 5" key="1">
    <citation type="submission" date="2021-06" db="EMBL/GenBank/DDBJ databases">
        <authorList>
            <person name="Palmer J.M."/>
        </authorList>
    </citation>
    <scope>NUCLEOTIDE SEQUENCE [LARGE SCALE GENOMIC DNA]</scope>
    <source>
        <strain evidence="4 5">MEX-2019</strain>
        <tissue evidence="4">Muscle</tissue>
    </source>
</reference>
<evidence type="ECO:0000256" key="3">
    <source>
        <dbReference type="SAM" id="SignalP"/>
    </source>
</evidence>
<organism evidence="4 5">
    <name type="scientific">Crenichthys baileyi</name>
    <name type="common">White River springfish</name>
    <dbReference type="NCBI Taxonomy" id="28760"/>
    <lineage>
        <taxon>Eukaryota</taxon>
        <taxon>Metazoa</taxon>
        <taxon>Chordata</taxon>
        <taxon>Craniata</taxon>
        <taxon>Vertebrata</taxon>
        <taxon>Euteleostomi</taxon>
        <taxon>Actinopterygii</taxon>
        <taxon>Neopterygii</taxon>
        <taxon>Teleostei</taxon>
        <taxon>Neoteleostei</taxon>
        <taxon>Acanthomorphata</taxon>
        <taxon>Ovalentaria</taxon>
        <taxon>Atherinomorphae</taxon>
        <taxon>Cyprinodontiformes</taxon>
        <taxon>Goodeidae</taxon>
        <taxon>Crenichthys</taxon>
    </lineage>
</organism>
<gene>
    <name evidence="4" type="ORF">CRENBAI_006398</name>
</gene>
<evidence type="ECO:0000313" key="4">
    <source>
        <dbReference type="EMBL" id="KAK5603482.1"/>
    </source>
</evidence>
<sequence length="249" mass="25982">MKYIRVLIMLLLVGSTTPDSSLNSTTVPATNKSTDIKKGLSAKTVANVSTSTAHPAATILLPTATTKTPITTLLSTLSSGIHVTTPKQAPKPATSLGTTTVGTRIQNLTTSSSTRSINTDLTSISPGLKTSSNPNDTEAAQGTTVSSAGNETKQDTQHKSSGRQENASPDHKGAGSDKRLWWILLLAGLVVGVVALFIKFKSKKIHDHTETIDTGTENASFQSRPESTKDGVMLLGVKSSGGEENAAAR</sequence>
<keyword evidence="2" id="KW-0812">Transmembrane</keyword>
<comment type="caution">
    <text evidence="4">The sequence shown here is derived from an EMBL/GenBank/DDBJ whole genome shotgun (WGS) entry which is preliminary data.</text>
</comment>
<keyword evidence="2" id="KW-1133">Transmembrane helix</keyword>
<name>A0AAV9R550_9TELE</name>
<evidence type="ECO:0000256" key="1">
    <source>
        <dbReference type="SAM" id="MobiDB-lite"/>
    </source>
</evidence>
<evidence type="ECO:0000313" key="5">
    <source>
        <dbReference type="Proteomes" id="UP001311232"/>
    </source>
</evidence>
<evidence type="ECO:0000256" key="2">
    <source>
        <dbReference type="SAM" id="Phobius"/>
    </source>
</evidence>
<accession>A0AAV9R550</accession>
<feature type="signal peptide" evidence="3">
    <location>
        <begin position="1"/>
        <end position="18"/>
    </location>
</feature>
<keyword evidence="5" id="KW-1185">Reference proteome</keyword>
<dbReference type="EMBL" id="JAHHUM010002452">
    <property type="protein sequence ID" value="KAK5603482.1"/>
    <property type="molecule type" value="Genomic_DNA"/>
</dbReference>
<protein>
    <submittedName>
        <fullName evidence="4">Uncharacterized protein</fullName>
    </submittedName>
</protein>
<keyword evidence="2" id="KW-0472">Membrane</keyword>
<feature type="transmembrane region" description="Helical" evidence="2">
    <location>
        <begin position="180"/>
        <end position="198"/>
    </location>
</feature>